<evidence type="ECO:0000256" key="1">
    <source>
        <dbReference type="ARBA" id="ARBA00007727"/>
    </source>
</evidence>
<dbReference type="GO" id="GO:0016413">
    <property type="term" value="F:O-acetyltransferase activity"/>
    <property type="evidence" value="ECO:0007669"/>
    <property type="project" value="InterPro"/>
</dbReference>
<organism evidence="3 4">
    <name type="scientific">Escallonia herrerae</name>
    <dbReference type="NCBI Taxonomy" id="1293975"/>
    <lineage>
        <taxon>Eukaryota</taxon>
        <taxon>Viridiplantae</taxon>
        <taxon>Streptophyta</taxon>
        <taxon>Embryophyta</taxon>
        <taxon>Tracheophyta</taxon>
        <taxon>Spermatophyta</taxon>
        <taxon>Magnoliopsida</taxon>
        <taxon>eudicotyledons</taxon>
        <taxon>Gunneridae</taxon>
        <taxon>Pentapetalae</taxon>
        <taxon>asterids</taxon>
        <taxon>campanulids</taxon>
        <taxon>Escalloniales</taxon>
        <taxon>Escalloniaceae</taxon>
        <taxon>Escallonia</taxon>
    </lineage>
</organism>
<feature type="domain" description="Trichome birefringence-like C-terminal" evidence="2">
    <location>
        <begin position="16"/>
        <end position="277"/>
    </location>
</feature>
<reference evidence="3" key="1">
    <citation type="submission" date="2022-12" db="EMBL/GenBank/DDBJ databases">
        <title>Draft genome assemblies for two species of Escallonia (Escalloniales).</title>
        <authorList>
            <person name="Chanderbali A."/>
            <person name="Dervinis C."/>
            <person name="Anghel I."/>
            <person name="Soltis D."/>
            <person name="Soltis P."/>
            <person name="Zapata F."/>
        </authorList>
    </citation>
    <scope>NUCLEOTIDE SEQUENCE</scope>
    <source>
        <strain evidence="3">UCBG64.0493</strain>
        <tissue evidence="3">Leaf</tissue>
    </source>
</reference>
<dbReference type="Pfam" id="PF13839">
    <property type="entry name" value="PC-Esterase"/>
    <property type="match status" value="1"/>
</dbReference>
<protein>
    <recommendedName>
        <fullName evidence="2">Trichome birefringence-like C-terminal domain-containing protein</fullName>
    </recommendedName>
</protein>
<evidence type="ECO:0000313" key="4">
    <source>
        <dbReference type="Proteomes" id="UP001188597"/>
    </source>
</evidence>
<dbReference type="PANTHER" id="PTHR32285">
    <property type="entry name" value="PROTEIN TRICHOME BIREFRINGENCE-LIKE 9-RELATED"/>
    <property type="match status" value="1"/>
</dbReference>
<name>A0AA88X5E0_9ASTE</name>
<accession>A0AA88X5E0</accession>
<comment type="caution">
    <text evidence="3">The sequence shown here is derived from an EMBL/GenBank/DDBJ whole genome shotgun (WGS) entry which is preliminary data.</text>
</comment>
<gene>
    <name evidence="3" type="ORF">RJ639_028939</name>
</gene>
<dbReference type="Proteomes" id="UP001188597">
    <property type="component" value="Unassembled WGS sequence"/>
</dbReference>
<dbReference type="AlphaFoldDB" id="A0AA88X5E0"/>
<evidence type="ECO:0000259" key="2">
    <source>
        <dbReference type="Pfam" id="PF13839"/>
    </source>
</evidence>
<evidence type="ECO:0000313" key="3">
    <source>
        <dbReference type="EMBL" id="KAK3040227.1"/>
    </source>
</evidence>
<dbReference type="GO" id="GO:0005794">
    <property type="term" value="C:Golgi apparatus"/>
    <property type="evidence" value="ECO:0007669"/>
    <property type="project" value="TreeGrafter"/>
</dbReference>
<dbReference type="EMBL" id="JAVXUP010000058">
    <property type="protein sequence ID" value="KAK3040227.1"/>
    <property type="molecule type" value="Genomic_DNA"/>
</dbReference>
<sequence length="284" mass="32551">MKTPLPPLLPDAGKDKFNGRDFLWRFRGKSIMFVGDSLSLNQWQSLTCMLHIAVPHASYRLARSDSLSTFTFPVYNITVMFSRKPFLVDIVNETNGRALVLDSMQSGERWKGIDILIFSTWHRWLHTDRKQPWDFIKLANHTYKDMDRLVAFKIGLRTWARWVDSNVDPNKTNVFFQGVSPDHDKIWGELSSRGCQSQQRPLFGSRYPGGPHPAEAVLAKVLRKMSYPVLLLNTTTLSQLRIDGHPSSYGYGGQQGRDCSHWCLAGVPDTWNQLLYTALIQHQN</sequence>
<dbReference type="InterPro" id="IPR029962">
    <property type="entry name" value="TBL"/>
</dbReference>
<comment type="similarity">
    <text evidence="1">Belongs to the PC-esterase family. TBL subfamily.</text>
</comment>
<keyword evidence="4" id="KW-1185">Reference proteome</keyword>
<dbReference type="InterPro" id="IPR026057">
    <property type="entry name" value="TBL_C"/>
</dbReference>
<proteinExistence type="inferred from homology"/>
<dbReference type="PANTHER" id="PTHR32285:SF149">
    <property type="entry name" value="TRICHOME BIREFRINGENCE-LIKE N-TERMINAL DOMAIN-CONTAINING PROTEIN"/>
    <property type="match status" value="1"/>
</dbReference>